<proteinExistence type="predicted"/>
<evidence type="ECO:0000259" key="2">
    <source>
        <dbReference type="Pfam" id="PF02470"/>
    </source>
</evidence>
<protein>
    <submittedName>
        <fullName evidence="3">MCE family protein</fullName>
    </submittedName>
</protein>
<feature type="transmembrane region" description="Helical" evidence="1">
    <location>
        <begin position="32"/>
        <end position="55"/>
    </location>
</feature>
<gene>
    <name evidence="3" type="ORF">CWE09_03220</name>
</gene>
<dbReference type="Pfam" id="PF02470">
    <property type="entry name" value="MlaD"/>
    <property type="match status" value="1"/>
</dbReference>
<organism evidence="3 4">
    <name type="scientific">Aliidiomarina minuta</name>
    <dbReference type="NCBI Taxonomy" id="880057"/>
    <lineage>
        <taxon>Bacteria</taxon>
        <taxon>Pseudomonadati</taxon>
        <taxon>Pseudomonadota</taxon>
        <taxon>Gammaproteobacteria</taxon>
        <taxon>Alteromonadales</taxon>
        <taxon>Idiomarinaceae</taxon>
        <taxon>Aliidiomarina</taxon>
    </lineage>
</organism>
<dbReference type="AlphaFoldDB" id="A0A432W716"/>
<sequence>MTTSGFNHIFMVRGAEPLYRLKMRDNNMETRAHHVMIGLFMLIASLALVVFVLWLSKATMDRDFVYYDVIFQDEVSGLSPGSAVEYSGINVGDVVNMKLDPDDPRVVQVRIRVASGTPIKEDTGARLGLANITGSAIIRLYGGSPESPILTSSGDRPPVIVAERSALNNLLANSEELIGGVNDFVENINSLFSEDNTELVVDILSNVEQVTGMLAEQQDELAATLQAFRTTMEQSERTLQEFSLFTQQGREFMQEQGPALFTSANNALQALDDSSQRFARLLDENEAALDSGLQGLHEFGPAVYELRRTLAALNRITRRFEEDPGSLLLQREEVKEFNP</sequence>
<dbReference type="InterPro" id="IPR003399">
    <property type="entry name" value="Mce/MlaD"/>
</dbReference>
<accession>A0A432W716</accession>
<dbReference type="EMBL" id="PIPL01000001">
    <property type="protein sequence ID" value="RUO25756.1"/>
    <property type="molecule type" value="Genomic_DNA"/>
</dbReference>
<evidence type="ECO:0000313" key="3">
    <source>
        <dbReference type="EMBL" id="RUO25756.1"/>
    </source>
</evidence>
<comment type="caution">
    <text evidence="3">The sequence shown here is derived from an EMBL/GenBank/DDBJ whole genome shotgun (WGS) entry which is preliminary data.</text>
</comment>
<keyword evidence="1" id="KW-0812">Transmembrane</keyword>
<keyword evidence="4" id="KW-1185">Reference proteome</keyword>
<keyword evidence="1" id="KW-0472">Membrane</keyword>
<reference evidence="3 4" key="1">
    <citation type="journal article" date="2011" name="Front. Microbiol.">
        <title>Genomic signatures of strain selection and enhancement in Bacillus atrophaeus var. globigii, a historical biowarfare simulant.</title>
        <authorList>
            <person name="Gibbons H.S."/>
            <person name="Broomall S.M."/>
            <person name="McNew L.A."/>
            <person name="Daligault H."/>
            <person name="Chapman C."/>
            <person name="Bruce D."/>
            <person name="Karavis M."/>
            <person name="Krepps M."/>
            <person name="McGregor P.A."/>
            <person name="Hong C."/>
            <person name="Park K.H."/>
            <person name="Akmal A."/>
            <person name="Feldman A."/>
            <person name="Lin J.S."/>
            <person name="Chang W.E."/>
            <person name="Higgs B.W."/>
            <person name="Demirev P."/>
            <person name="Lindquist J."/>
            <person name="Liem A."/>
            <person name="Fochler E."/>
            <person name="Read T.D."/>
            <person name="Tapia R."/>
            <person name="Johnson S."/>
            <person name="Bishop-Lilly K.A."/>
            <person name="Detter C."/>
            <person name="Han C."/>
            <person name="Sozhamannan S."/>
            <person name="Rosenzweig C.N."/>
            <person name="Skowronski E.W."/>
        </authorList>
    </citation>
    <scope>NUCLEOTIDE SEQUENCE [LARGE SCALE GENOMIC DNA]</scope>
    <source>
        <strain evidence="3 4">MLST1</strain>
    </source>
</reference>
<dbReference type="PANTHER" id="PTHR36698">
    <property type="entry name" value="BLL5892 PROTEIN"/>
    <property type="match status" value="1"/>
</dbReference>
<feature type="domain" description="Mce/MlaD" evidence="2">
    <location>
        <begin position="67"/>
        <end position="140"/>
    </location>
</feature>
<name>A0A432W716_9GAMM</name>
<evidence type="ECO:0000256" key="1">
    <source>
        <dbReference type="SAM" id="Phobius"/>
    </source>
</evidence>
<dbReference type="Proteomes" id="UP000288293">
    <property type="component" value="Unassembled WGS sequence"/>
</dbReference>
<keyword evidence="1" id="KW-1133">Transmembrane helix</keyword>
<dbReference type="PANTHER" id="PTHR36698:SF2">
    <property type="entry name" value="MCE_MLAD DOMAIN-CONTAINING PROTEIN"/>
    <property type="match status" value="1"/>
</dbReference>
<evidence type="ECO:0000313" key="4">
    <source>
        <dbReference type="Proteomes" id="UP000288293"/>
    </source>
</evidence>